<dbReference type="Gene3D" id="3.30.1330.120">
    <property type="entry name" value="2-methylcitrate dehydratase PrpD"/>
    <property type="match status" value="1"/>
</dbReference>
<organism evidence="10 11">
    <name type="scientific">Methylacidimicrobium cyclopophantes</name>
    <dbReference type="NCBI Taxonomy" id="1041766"/>
    <lineage>
        <taxon>Bacteria</taxon>
        <taxon>Pseudomonadati</taxon>
        <taxon>Verrucomicrobiota</taxon>
        <taxon>Methylacidimicrobium</taxon>
    </lineage>
</organism>
<dbReference type="InterPro" id="IPR042188">
    <property type="entry name" value="MmgE/PrpD_sf_2"/>
</dbReference>
<protein>
    <recommendedName>
        <fullName evidence="5">2-methylcitrate dehydratase</fullName>
        <ecNumber evidence="4">4.2.1.79</ecNumber>
    </recommendedName>
</protein>
<accession>A0A5E6MGK3</accession>
<dbReference type="GO" id="GO:0019679">
    <property type="term" value="P:propionate metabolic process, methylcitrate cycle"/>
    <property type="evidence" value="ECO:0007669"/>
    <property type="project" value="InterPro"/>
</dbReference>
<comment type="similarity">
    <text evidence="3">Belongs to the PrpD family.</text>
</comment>
<name>A0A5E6MGK3_9BACT</name>
<dbReference type="NCBIfam" id="TIGR02330">
    <property type="entry name" value="prpD"/>
    <property type="match status" value="1"/>
</dbReference>
<dbReference type="NCBIfam" id="NF006943">
    <property type="entry name" value="PRK09425.1"/>
    <property type="match status" value="1"/>
</dbReference>
<dbReference type="GO" id="GO:0047547">
    <property type="term" value="F:2-methylcitrate dehydratase activity"/>
    <property type="evidence" value="ECO:0007669"/>
    <property type="project" value="UniProtKB-EC"/>
</dbReference>
<keyword evidence="7 10" id="KW-0456">Lyase</keyword>
<comment type="pathway">
    <text evidence="2">Organic acid metabolism; propanoate degradation.</text>
</comment>
<dbReference type="GO" id="GO:0006099">
    <property type="term" value="P:tricarboxylic acid cycle"/>
    <property type="evidence" value="ECO:0007669"/>
    <property type="project" value="UniProtKB-KW"/>
</dbReference>
<dbReference type="Pfam" id="PF19305">
    <property type="entry name" value="MmgE_PrpD_C"/>
    <property type="match status" value="1"/>
</dbReference>
<evidence type="ECO:0000313" key="10">
    <source>
        <dbReference type="EMBL" id="VVM07492.1"/>
    </source>
</evidence>
<feature type="domain" description="MmgE/PrpD N-terminal" evidence="8">
    <location>
        <begin position="27"/>
        <end position="269"/>
    </location>
</feature>
<proteinExistence type="inferred from homology"/>
<dbReference type="Gene3D" id="1.10.4100.10">
    <property type="entry name" value="2-methylcitrate dehydratase PrpD"/>
    <property type="match status" value="1"/>
</dbReference>
<dbReference type="InterPro" id="IPR045337">
    <property type="entry name" value="MmgE_PrpD_C"/>
</dbReference>
<dbReference type="AlphaFoldDB" id="A0A5E6MGK3"/>
<dbReference type="RefSeq" id="WP_142525615.1">
    <property type="nucleotide sequence ID" value="NZ_CABFUZ020000171.1"/>
</dbReference>
<dbReference type="PANTHER" id="PTHR16943">
    <property type="entry name" value="2-METHYLCITRATE DEHYDRATASE-RELATED"/>
    <property type="match status" value="1"/>
</dbReference>
<dbReference type="InterPro" id="IPR045336">
    <property type="entry name" value="MmgE_PrpD_N"/>
</dbReference>
<evidence type="ECO:0000259" key="8">
    <source>
        <dbReference type="Pfam" id="PF03972"/>
    </source>
</evidence>
<dbReference type="InterPro" id="IPR012705">
    <property type="entry name" value="2Me_IsoCit_deHydtase_PrpD"/>
</dbReference>
<comment type="catalytic activity">
    <reaction evidence="1">
        <text>(2S,3S)-2-methylcitrate = 2-methyl-cis-aconitate + H2O</text>
        <dbReference type="Rhea" id="RHEA:17725"/>
        <dbReference type="ChEBI" id="CHEBI:15377"/>
        <dbReference type="ChEBI" id="CHEBI:57872"/>
        <dbReference type="ChEBI" id="CHEBI:58853"/>
        <dbReference type="EC" id="4.2.1.79"/>
    </reaction>
</comment>
<comment type="caution">
    <text evidence="10">The sequence shown here is derived from an EMBL/GenBank/DDBJ whole genome shotgun (WGS) entry which is preliminary data.</text>
</comment>
<evidence type="ECO:0000256" key="2">
    <source>
        <dbReference type="ARBA" id="ARBA00005026"/>
    </source>
</evidence>
<sequence length="481" mass="53157">MAPSDRNPSAPADSVLETLADYFAKSVDEPTARDAARLCLFDALGCGIRALREPECWKLLGSGIPGLSYYVPKGVPVPGLKIVLDPLAAARSIGTAIRWLDYNDTWLAAEWGHPSDNLGAILSAAYHASQLRLGQGKPPLTMRSVLEAMVQAYETQGVLSLENCFNRVGLDHTLLVRVASTAASCRLLGCAREETINALSNAWADGGSLRVYRHEPNVGWRKSWAAGDATSRGLFLAFLSQLGEGGYPTVLSAPHWGFCSVFLSGEPIRIPQNLGSFVIRNILFKVSYPTEFHAQTAVEAAYQLAAVVRNRWEAISRIEITTHEAALRIISKSGPLRNPADRDHCIQYAVAVALLRGTLQAEDFEEATASDPRIDVLREKMIVQEEKRFSKEYLDPNKRSIANSVQIFFADGTASEKVTVEYPLGHPKRRREALPLLEEKLKTNLATRFPARKVEQLFELSQDLERVEAMSVPEFLEVWRA</sequence>
<reference evidence="10" key="1">
    <citation type="submission" date="2019-09" db="EMBL/GenBank/DDBJ databases">
        <authorList>
            <person name="Cremers G."/>
        </authorList>
    </citation>
    <scope>NUCLEOTIDE SEQUENCE [LARGE SCALE GENOMIC DNA]</scope>
    <source>
        <strain evidence="10">3B</strain>
    </source>
</reference>
<evidence type="ECO:0000256" key="7">
    <source>
        <dbReference type="ARBA" id="ARBA00023239"/>
    </source>
</evidence>
<evidence type="ECO:0000256" key="4">
    <source>
        <dbReference type="ARBA" id="ARBA00013124"/>
    </source>
</evidence>
<dbReference type="InterPro" id="IPR036148">
    <property type="entry name" value="MmgE/PrpD_sf"/>
</dbReference>
<feature type="domain" description="MmgE/PrpD C-terminal" evidence="9">
    <location>
        <begin position="288"/>
        <end position="462"/>
    </location>
</feature>
<keyword evidence="11" id="KW-1185">Reference proteome</keyword>
<dbReference type="SUPFAM" id="SSF103378">
    <property type="entry name" value="2-methylcitrate dehydratase PrpD"/>
    <property type="match status" value="1"/>
</dbReference>
<dbReference type="InterPro" id="IPR005656">
    <property type="entry name" value="MmgE_PrpD"/>
</dbReference>
<gene>
    <name evidence="10" type="primary">prpD</name>
    <name evidence="10" type="ORF">MAMC_01647</name>
</gene>
<dbReference type="OrthoDB" id="9797528at2"/>
<dbReference type="Pfam" id="PF03972">
    <property type="entry name" value="MmgE_PrpD_N"/>
    <property type="match status" value="1"/>
</dbReference>
<evidence type="ECO:0000313" key="11">
    <source>
        <dbReference type="Proteomes" id="UP000381693"/>
    </source>
</evidence>
<evidence type="ECO:0000256" key="5">
    <source>
        <dbReference type="ARBA" id="ARBA00017240"/>
    </source>
</evidence>
<evidence type="ECO:0000256" key="6">
    <source>
        <dbReference type="ARBA" id="ARBA00022532"/>
    </source>
</evidence>
<dbReference type="InterPro" id="IPR042183">
    <property type="entry name" value="MmgE/PrpD_sf_1"/>
</dbReference>
<evidence type="ECO:0000259" key="9">
    <source>
        <dbReference type="Pfam" id="PF19305"/>
    </source>
</evidence>
<evidence type="ECO:0000256" key="1">
    <source>
        <dbReference type="ARBA" id="ARBA00000096"/>
    </source>
</evidence>
<keyword evidence="6" id="KW-0816">Tricarboxylic acid cycle</keyword>
<dbReference type="EMBL" id="CABFUZ020000171">
    <property type="protein sequence ID" value="VVM07492.1"/>
    <property type="molecule type" value="Genomic_DNA"/>
</dbReference>
<dbReference type="GO" id="GO:0051537">
    <property type="term" value="F:2 iron, 2 sulfur cluster binding"/>
    <property type="evidence" value="ECO:0007669"/>
    <property type="project" value="InterPro"/>
</dbReference>
<dbReference type="Proteomes" id="UP000381693">
    <property type="component" value="Unassembled WGS sequence"/>
</dbReference>
<evidence type="ECO:0000256" key="3">
    <source>
        <dbReference type="ARBA" id="ARBA00006174"/>
    </source>
</evidence>
<dbReference type="EC" id="4.2.1.79" evidence="4"/>
<dbReference type="PANTHER" id="PTHR16943:SF8">
    <property type="entry name" value="2-METHYLCITRATE DEHYDRATASE"/>
    <property type="match status" value="1"/>
</dbReference>